<evidence type="ECO:0000313" key="1">
    <source>
        <dbReference type="EMBL" id="URZ13398.1"/>
    </source>
</evidence>
<reference evidence="1 2" key="1">
    <citation type="submission" date="2022-04" db="EMBL/GenBank/DDBJ databases">
        <title>Genome sequence of C. roseum typestrain.</title>
        <authorList>
            <person name="Poehlein A."/>
            <person name="Schoch T."/>
            <person name="Duerre P."/>
            <person name="Daniel R."/>
        </authorList>
    </citation>
    <scope>NUCLEOTIDE SEQUENCE [LARGE SCALE GENOMIC DNA]</scope>
    <source>
        <strain evidence="1 2">DSM 7320</strain>
    </source>
</reference>
<dbReference type="AlphaFoldDB" id="A0A1S8LPW2"/>
<dbReference type="STRING" id="84029.CROST_30320"/>
<dbReference type="RefSeq" id="WP_077835781.1">
    <property type="nucleotide sequence ID" value="NZ_CP096983.1"/>
</dbReference>
<gene>
    <name evidence="1" type="ORF">CROST_041640</name>
</gene>
<dbReference type="InterPro" id="IPR021338">
    <property type="entry name" value="DUF2953"/>
</dbReference>
<protein>
    <submittedName>
        <fullName evidence="1">Uncharacterized protein</fullName>
    </submittedName>
</protein>
<dbReference type="Pfam" id="PF11167">
    <property type="entry name" value="DUF2953"/>
    <property type="match status" value="1"/>
</dbReference>
<name>A0A1S8LPW2_9CLOT</name>
<organism evidence="1 2">
    <name type="scientific">Clostridium felsineum</name>
    <dbReference type="NCBI Taxonomy" id="36839"/>
    <lineage>
        <taxon>Bacteria</taxon>
        <taxon>Bacillati</taxon>
        <taxon>Bacillota</taxon>
        <taxon>Clostridia</taxon>
        <taxon>Eubacteriales</taxon>
        <taxon>Clostridiaceae</taxon>
        <taxon>Clostridium</taxon>
    </lineage>
</organism>
<evidence type="ECO:0000313" key="2">
    <source>
        <dbReference type="Proteomes" id="UP000190951"/>
    </source>
</evidence>
<sequence>MLILKVILIILAVILVLFLLSFFIKMKYNFYSHITDSSLDIDSKITFLFRIIKIKFIRKDNKLNLGIYLFGKKLKFKKKSNKKKQKEKKKSKRKIKWVNILSNIIQYFKEIINILKPKVFKVEGVYGFYDPSLTGITTGIIPILKSVLPLSNVNLQPVFEEEALDIEVEVTGYIIPMVMIVDTLKFILNKEVRKVIFKKD</sequence>
<dbReference type="Proteomes" id="UP000190951">
    <property type="component" value="Chromosome"/>
</dbReference>
<dbReference type="EMBL" id="CP096983">
    <property type="protein sequence ID" value="URZ13398.1"/>
    <property type="molecule type" value="Genomic_DNA"/>
</dbReference>
<dbReference type="KEGG" id="crw:CROST_041640"/>
<accession>A0A1S8LPW2</accession>
<proteinExistence type="predicted"/>
<keyword evidence="2" id="KW-1185">Reference proteome</keyword>